<comment type="caution">
    <text evidence="1">The sequence shown here is derived from an EMBL/GenBank/DDBJ whole genome shotgun (WGS) entry which is preliminary data.</text>
</comment>
<protein>
    <recommendedName>
        <fullName evidence="3">ICEBs1 excisionase</fullName>
    </recommendedName>
</protein>
<proteinExistence type="predicted"/>
<gene>
    <name evidence="1" type="ORF">DWX94_07195</name>
</gene>
<evidence type="ECO:0008006" key="3">
    <source>
        <dbReference type="Google" id="ProtNLM"/>
    </source>
</evidence>
<accession>A0A3R6ARR4</accession>
<evidence type="ECO:0000313" key="2">
    <source>
        <dbReference type="Proteomes" id="UP000283295"/>
    </source>
</evidence>
<organism evidence="1 2">
    <name type="scientific">Coprococcus eutactus</name>
    <dbReference type="NCBI Taxonomy" id="33043"/>
    <lineage>
        <taxon>Bacteria</taxon>
        <taxon>Bacillati</taxon>
        <taxon>Bacillota</taxon>
        <taxon>Clostridia</taxon>
        <taxon>Lachnospirales</taxon>
        <taxon>Lachnospiraceae</taxon>
        <taxon>Coprococcus</taxon>
    </lineage>
</organism>
<evidence type="ECO:0000313" key="1">
    <source>
        <dbReference type="EMBL" id="RGS42891.1"/>
    </source>
</evidence>
<dbReference type="OrthoDB" id="3174733at2"/>
<dbReference type="AlphaFoldDB" id="A0A3R6ARR4"/>
<reference evidence="1 2" key="1">
    <citation type="submission" date="2018-08" db="EMBL/GenBank/DDBJ databases">
        <title>A genome reference for cultivated species of the human gut microbiota.</title>
        <authorList>
            <person name="Zou Y."/>
            <person name="Xue W."/>
            <person name="Luo G."/>
        </authorList>
    </citation>
    <scope>NUCLEOTIDE SEQUENCE [LARGE SCALE GENOMIC DNA]</scope>
    <source>
        <strain evidence="1 2">AF22-21</strain>
    </source>
</reference>
<sequence>MDKLYLNVDDVMALLGVSKSKAYQIIKDLNGEMSAKGYLTVNGKVNKRYLYERCYQEGAGA</sequence>
<name>A0A3R6ARR4_9FIRM</name>
<dbReference type="EMBL" id="QRVK01000014">
    <property type="protein sequence ID" value="RGS42891.1"/>
    <property type="molecule type" value="Genomic_DNA"/>
</dbReference>
<dbReference type="Proteomes" id="UP000283295">
    <property type="component" value="Unassembled WGS sequence"/>
</dbReference>